<keyword evidence="2" id="KW-1185">Reference proteome</keyword>
<gene>
    <name evidence="1" type="ORF">FALBO_16252</name>
</gene>
<organism evidence="1 2">
    <name type="scientific">Fusarium albosuccineum</name>
    <dbReference type="NCBI Taxonomy" id="1237068"/>
    <lineage>
        <taxon>Eukaryota</taxon>
        <taxon>Fungi</taxon>
        <taxon>Dikarya</taxon>
        <taxon>Ascomycota</taxon>
        <taxon>Pezizomycotina</taxon>
        <taxon>Sordariomycetes</taxon>
        <taxon>Hypocreomycetidae</taxon>
        <taxon>Hypocreales</taxon>
        <taxon>Nectriaceae</taxon>
        <taxon>Fusarium</taxon>
        <taxon>Fusarium decemcellulare species complex</taxon>
    </lineage>
</organism>
<dbReference type="AlphaFoldDB" id="A0A8H4KLN0"/>
<protein>
    <submittedName>
        <fullName evidence="1">Uncharacterized protein</fullName>
    </submittedName>
</protein>
<dbReference type="Proteomes" id="UP000554235">
    <property type="component" value="Unassembled WGS sequence"/>
</dbReference>
<evidence type="ECO:0000313" key="2">
    <source>
        <dbReference type="Proteomes" id="UP000554235"/>
    </source>
</evidence>
<proteinExistence type="predicted"/>
<evidence type="ECO:0000313" key="1">
    <source>
        <dbReference type="EMBL" id="KAF4451958.1"/>
    </source>
</evidence>
<accession>A0A8H4KLN0</accession>
<dbReference type="EMBL" id="JAADYS010003011">
    <property type="protein sequence ID" value="KAF4451958.1"/>
    <property type="molecule type" value="Genomic_DNA"/>
</dbReference>
<sequence length="129" mass="14313">MVSADARLVVFYELNIARVGVCRRTQDPTFGSEEKLSKPQAEHGGITVFMKPFVLPTRVSRGRVISVSRVIRHREYLIHTNEGPEEQDDVGKVGSVEFAHSFGGGAGKRAVDSSYIELYEDCTILQMPS</sequence>
<comment type="caution">
    <text evidence="1">The sequence shown here is derived from an EMBL/GenBank/DDBJ whole genome shotgun (WGS) entry which is preliminary data.</text>
</comment>
<reference evidence="1 2" key="1">
    <citation type="submission" date="2020-01" db="EMBL/GenBank/DDBJ databases">
        <title>Identification and distribution of gene clusters putatively required for synthesis of sphingolipid metabolism inhibitors in phylogenetically diverse species of the filamentous fungus Fusarium.</title>
        <authorList>
            <person name="Kim H.-S."/>
            <person name="Busman M."/>
            <person name="Brown D.W."/>
            <person name="Divon H."/>
            <person name="Uhlig S."/>
            <person name="Proctor R.H."/>
        </authorList>
    </citation>
    <scope>NUCLEOTIDE SEQUENCE [LARGE SCALE GENOMIC DNA]</scope>
    <source>
        <strain evidence="1 2">NRRL 20459</strain>
    </source>
</reference>
<name>A0A8H4KLN0_9HYPO</name>